<proteinExistence type="inferred from homology"/>
<evidence type="ECO:0000259" key="5">
    <source>
        <dbReference type="PROSITE" id="PS50931"/>
    </source>
</evidence>
<dbReference type="CDD" id="cd05466">
    <property type="entry name" value="PBP2_LTTR_substrate"/>
    <property type="match status" value="1"/>
</dbReference>
<dbReference type="Pfam" id="PF03466">
    <property type="entry name" value="LysR_substrate"/>
    <property type="match status" value="1"/>
</dbReference>
<evidence type="ECO:0000256" key="2">
    <source>
        <dbReference type="ARBA" id="ARBA00023015"/>
    </source>
</evidence>
<dbReference type="InterPro" id="IPR036388">
    <property type="entry name" value="WH-like_DNA-bd_sf"/>
</dbReference>
<keyword evidence="7" id="KW-1185">Reference proteome</keyword>
<dbReference type="InterPro" id="IPR005119">
    <property type="entry name" value="LysR_subst-bd"/>
</dbReference>
<keyword evidence="3" id="KW-0238">DNA-binding</keyword>
<comment type="similarity">
    <text evidence="1">Belongs to the LysR transcriptional regulatory family.</text>
</comment>
<name>A0ABV3SI94_9HYPH</name>
<dbReference type="InterPro" id="IPR036390">
    <property type="entry name" value="WH_DNA-bd_sf"/>
</dbReference>
<dbReference type="PANTHER" id="PTHR30126">
    <property type="entry name" value="HTH-TYPE TRANSCRIPTIONAL REGULATOR"/>
    <property type="match status" value="1"/>
</dbReference>
<feature type="domain" description="HTH lysR-type" evidence="5">
    <location>
        <begin position="4"/>
        <end position="62"/>
    </location>
</feature>
<keyword evidence="4" id="KW-0804">Transcription</keyword>
<dbReference type="InterPro" id="IPR000847">
    <property type="entry name" value="LysR_HTH_N"/>
</dbReference>
<dbReference type="Proteomes" id="UP001556692">
    <property type="component" value="Unassembled WGS sequence"/>
</dbReference>
<dbReference type="PANTHER" id="PTHR30126:SF91">
    <property type="entry name" value="LYSR FAMILY TRANSCRIPTIONAL REGULATOR"/>
    <property type="match status" value="1"/>
</dbReference>
<reference evidence="6 7" key="1">
    <citation type="submission" date="2024-05" db="EMBL/GenBank/DDBJ databases">
        <authorList>
            <person name="Jiang F."/>
        </authorList>
    </citation>
    <scope>NUCLEOTIDE SEQUENCE [LARGE SCALE GENOMIC DNA]</scope>
    <source>
        <strain evidence="6 7">LZ166</strain>
    </source>
</reference>
<dbReference type="SUPFAM" id="SSF53850">
    <property type="entry name" value="Periplasmic binding protein-like II"/>
    <property type="match status" value="1"/>
</dbReference>
<evidence type="ECO:0000313" key="6">
    <source>
        <dbReference type="EMBL" id="MEX0405759.1"/>
    </source>
</evidence>
<evidence type="ECO:0000256" key="3">
    <source>
        <dbReference type="ARBA" id="ARBA00023125"/>
    </source>
</evidence>
<sequence>MLSLTLRQLEVLEAVVRFGGFGAASSRLDISQASVSAHITSLESQVGTPVFERRPGRRPTLTEAGELVLRHARQILASARALEQSLDQSARREETRIVFSCQRSLARRMQADLAKFASQNRGIELVLRIGTIEDVINDIRSGTADIGQFVSYDPVTEVSSHILSRTRLVVVAAPSHPLAGAKRIAPSVLATFPFVGPPPSMFGRAVRQVLHNAGVPDVNVVAQTNEYTPLRELVLAGVGLTCSFWTSVEQDVKSGRLALLDVDSEPMMVDVRIAQTEHRALPPEAEPFLAFLRTDPAGSAPPSG</sequence>
<gene>
    <name evidence="6" type="ORF">ABGN05_08810</name>
</gene>
<evidence type="ECO:0000256" key="4">
    <source>
        <dbReference type="ARBA" id="ARBA00023163"/>
    </source>
</evidence>
<dbReference type="RefSeq" id="WP_367953639.1">
    <property type="nucleotide sequence ID" value="NZ_JBDPGJ010000002.1"/>
</dbReference>
<dbReference type="Gene3D" id="3.40.190.290">
    <property type="match status" value="1"/>
</dbReference>
<dbReference type="Gene3D" id="1.10.10.10">
    <property type="entry name" value="Winged helix-like DNA-binding domain superfamily/Winged helix DNA-binding domain"/>
    <property type="match status" value="1"/>
</dbReference>
<evidence type="ECO:0000256" key="1">
    <source>
        <dbReference type="ARBA" id="ARBA00009437"/>
    </source>
</evidence>
<dbReference type="PROSITE" id="PS50931">
    <property type="entry name" value="HTH_LYSR"/>
    <property type="match status" value="1"/>
</dbReference>
<dbReference type="Pfam" id="PF00126">
    <property type="entry name" value="HTH_1"/>
    <property type="match status" value="1"/>
</dbReference>
<comment type="caution">
    <text evidence="6">The sequence shown here is derived from an EMBL/GenBank/DDBJ whole genome shotgun (WGS) entry which is preliminary data.</text>
</comment>
<organism evidence="6 7">
    <name type="scientific">Aquibium pacificus</name>
    <dbReference type="NCBI Taxonomy" id="3153579"/>
    <lineage>
        <taxon>Bacteria</taxon>
        <taxon>Pseudomonadati</taxon>
        <taxon>Pseudomonadota</taxon>
        <taxon>Alphaproteobacteria</taxon>
        <taxon>Hyphomicrobiales</taxon>
        <taxon>Phyllobacteriaceae</taxon>
        <taxon>Aquibium</taxon>
    </lineage>
</organism>
<accession>A0ABV3SI94</accession>
<dbReference type="PRINTS" id="PR00039">
    <property type="entry name" value="HTHLYSR"/>
</dbReference>
<protein>
    <submittedName>
        <fullName evidence="6">LysR family transcriptional regulator</fullName>
    </submittedName>
</protein>
<evidence type="ECO:0000313" key="7">
    <source>
        <dbReference type="Proteomes" id="UP001556692"/>
    </source>
</evidence>
<dbReference type="EMBL" id="JBDPGJ010000002">
    <property type="protein sequence ID" value="MEX0405759.1"/>
    <property type="molecule type" value="Genomic_DNA"/>
</dbReference>
<dbReference type="SUPFAM" id="SSF46785">
    <property type="entry name" value="Winged helix' DNA-binding domain"/>
    <property type="match status" value="1"/>
</dbReference>
<keyword evidence="2" id="KW-0805">Transcription regulation</keyword>